<keyword evidence="2 6" id="KW-0436">Ligase</keyword>
<evidence type="ECO:0000256" key="1">
    <source>
        <dbReference type="ARBA" id="ARBA00012220"/>
    </source>
</evidence>
<dbReference type="InterPro" id="IPR006336">
    <property type="entry name" value="GCS2"/>
</dbReference>
<dbReference type="Proteomes" id="UP001158045">
    <property type="component" value="Unassembled WGS sequence"/>
</dbReference>
<dbReference type="InterPro" id="IPR035434">
    <property type="entry name" value="GCL_bact_plant"/>
</dbReference>
<evidence type="ECO:0000256" key="5">
    <source>
        <dbReference type="ARBA" id="ARBA00048819"/>
    </source>
</evidence>
<dbReference type="GO" id="GO:0016874">
    <property type="term" value="F:ligase activity"/>
    <property type="evidence" value="ECO:0007669"/>
    <property type="project" value="UniProtKB-KW"/>
</dbReference>
<keyword evidence="3" id="KW-0547">Nucleotide-binding</keyword>
<dbReference type="PANTHER" id="PTHR34378:SF1">
    <property type="entry name" value="GLUTAMATE--CYSTEINE LIGASE, CHLOROPLASTIC"/>
    <property type="match status" value="1"/>
</dbReference>
<keyword evidence="7" id="KW-1185">Reference proteome</keyword>
<dbReference type="Gene3D" id="3.30.590.20">
    <property type="match status" value="1"/>
</dbReference>
<dbReference type="PANTHER" id="PTHR34378">
    <property type="entry name" value="GLUTAMATE--CYSTEINE LIGASE, CHLOROPLASTIC"/>
    <property type="match status" value="1"/>
</dbReference>
<dbReference type="InterPro" id="IPR014746">
    <property type="entry name" value="Gln_synth/guanido_kin_cat_dom"/>
</dbReference>
<comment type="caution">
    <text evidence="6">The sequence shown here is derived from an EMBL/GenBank/DDBJ whole genome shotgun (WGS) entry which is preliminary data.</text>
</comment>
<dbReference type="RefSeq" id="WP_281093881.1">
    <property type="nucleotide sequence ID" value="NZ_JARYZI010000004.1"/>
</dbReference>
<keyword evidence="4" id="KW-0067">ATP-binding</keyword>
<accession>A0ABT6NCA3</accession>
<name>A0ABT6NCA3_9FIRM</name>
<dbReference type="EMBL" id="JARYZI010000004">
    <property type="protein sequence ID" value="MDH8678053.1"/>
    <property type="molecule type" value="Genomic_DNA"/>
</dbReference>
<evidence type="ECO:0000256" key="2">
    <source>
        <dbReference type="ARBA" id="ARBA00022598"/>
    </source>
</evidence>
<organism evidence="6 7">
    <name type="scientific">Fusibacter bizertensis</name>
    <dbReference type="NCBI Taxonomy" id="1488331"/>
    <lineage>
        <taxon>Bacteria</taxon>
        <taxon>Bacillati</taxon>
        <taxon>Bacillota</taxon>
        <taxon>Clostridia</taxon>
        <taxon>Eubacteriales</taxon>
        <taxon>Eubacteriales Family XII. Incertae Sedis</taxon>
        <taxon>Fusibacter</taxon>
    </lineage>
</organism>
<gene>
    <name evidence="6" type="ORF">QE109_07835</name>
</gene>
<reference evidence="6 7" key="1">
    <citation type="submission" date="2023-04" db="EMBL/GenBank/DDBJ databases">
        <title>Fusibacter bizertensis strain WBS, isolated from littoral bottom sediments of the Arctic seas - biochemical and genomic analysis.</title>
        <authorList>
            <person name="Brioukhanov A.L."/>
        </authorList>
    </citation>
    <scope>NUCLEOTIDE SEQUENCE [LARGE SCALE GENOMIC DNA]</scope>
    <source>
        <strain evidence="6 7">WBS</strain>
    </source>
</reference>
<evidence type="ECO:0000313" key="6">
    <source>
        <dbReference type="EMBL" id="MDH8678053.1"/>
    </source>
</evidence>
<proteinExistence type="predicted"/>
<dbReference type="Pfam" id="PF04107">
    <property type="entry name" value="GCS2"/>
    <property type="match status" value="1"/>
</dbReference>
<dbReference type="SUPFAM" id="SSF55931">
    <property type="entry name" value="Glutamine synthetase/guanido kinase"/>
    <property type="match status" value="1"/>
</dbReference>
<evidence type="ECO:0000313" key="7">
    <source>
        <dbReference type="Proteomes" id="UP001158045"/>
    </source>
</evidence>
<comment type="catalytic activity">
    <reaction evidence="5">
        <text>L-cysteine + L-glutamate + ATP = gamma-L-glutamyl-L-cysteine + ADP + phosphate + H(+)</text>
        <dbReference type="Rhea" id="RHEA:13285"/>
        <dbReference type="ChEBI" id="CHEBI:15378"/>
        <dbReference type="ChEBI" id="CHEBI:29985"/>
        <dbReference type="ChEBI" id="CHEBI:30616"/>
        <dbReference type="ChEBI" id="CHEBI:35235"/>
        <dbReference type="ChEBI" id="CHEBI:43474"/>
        <dbReference type="ChEBI" id="CHEBI:58173"/>
        <dbReference type="ChEBI" id="CHEBI:456216"/>
        <dbReference type="EC" id="6.3.2.2"/>
    </reaction>
</comment>
<sequence length="439" mass="50933">MKGIENTVKKGEIYTKEKYISAQVDFFKAHSTEQPKLLGMEFEHFLLDRETLRSYDYFEENGQMQMMKALAEKDWKIIIQEDDYILGLEKNGDTITLEPGGQVEISLRPLTSVVEIEKYYLEVIEEINNVLMPNQMLAGIGYHPVTRIEELSLLPKKRYAMMYDYFQDNGIFCHNMMKGTAATQVSIDYKDEEDFIKKFRVANYISPAMASLFDATPFFEGAPTIGKNMRARIWAETDVKRSKLIPGSLTTHFDFKSYAEYLLKLPPILLYTEGKLIYSKDEPLLSSLSKYPFYESELEHHQSMVFPDVRLKRFIEIRMPDSLPFPYSLAVGAMVKAVFYTPSLLEKYYQESLAYDDAWVESQNTNLQSFTNLSLMDTLESLKLNLLNDAQLVISEGERVYIKQLQEILGKYGSITDYLLHQYDQSVDLFAESIEIRRK</sequence>
<evidence type="ECO:0000256" key="4">
    <source>
        <dbReference type="ARBA" id="ARBA00022840"/>
    </source>
</evidence>
<evidence type="ECO:0000256" key="3">
    <source>
        <dbReference type="ARBA" id="ARBA00022741"/>
    </source>
</evidence>
<dbReference type="EC" id="6.3.2.2" evidence="1"/>
<protein>
    <recommendedName>
        <fullName evidence="1">glutamate--cysteine ligase</fullName>
        <ecNumber evidence="1">6.3.2.2</ecNumber>
    </recommendedName>
</protein>